<dbReference type="GO" id="GO:0016787">
    <property type="term" value="F:hydrolase activity"/>
    <property type="evidence" value="ECO:0007669"/>
    <property type="project" value="UniProtKB-KW"/>
</dbReference>
<name>A0ABN1JR10_9BURK</name>
<dbReference type="RefSeq" id="WP_231010564.1">
    <property type="nucleotide sequence ID" value="NZ_BAAAEW010000004.1"/>
</dbReference>
<dbReference type="InterPro" id="IPR029058">
    <property type="entry name" value="AB_hydrolase_fold"/>
</dbReference>
<dbReference type="Pfam" id="PF12551">
    <property type="entry name" value="PHBC_N"/>
    <property type="match status" value="1"/>
</dbReference>
<dbReference type="InterPro" id="IPR010941">
    <property type="entry name" value="PhaC_N"/>
</dbReference>
<protein>
    <submittedName>
        <fullName evidence="5">Alpha/beta fold hydrolase</fullName>
    </submittedName>
</protein>
<evidence type="ECO:0000256" key="1">
    <source>
        <dbReference type="ARBA" id="ARBA00022679"/>
    </source>
</evidence>
<comment type="caution">
    <text evidence="5">The sequence shown here is derived from an EMBL/GenBank/DDBJ whole genome shotgun (WGS) entry which is preliminary data.</text>
</comment>
<accession>A0ABN1JR10</accession>
<keyword evidence="1" id="KW-0808">Transferase</keyword>
<dbReference type="InterPro" id="IPR022211">
    <property type="entry name" value="PHBC_N"/>
</dbReference>
<evidence type="ECO:0000259" key="3">
    <source>
        <dbReference type="Pfam" id="PF07167"/>
    </source>
</evidence>
<evidence type="ECO:0000313" key="6">
    <source>
        <dbReference type="Proteomes" id="UP001500279"/>
    </source>
</evidence>
<dbReference type="EMBL" id="BAAAEW010000004">
    <property type="protein sequence ID" value="GAA0744449.1"/>
    <property type="molecule type" value="Genomic_DNA"/>
</dbReference>
<dbReference type="SUPFAM" id="SSF53474">
    <property type="entry name" value="alpha/beta-Hydrolases"/>
    <property type="match status" value="1"/>
</dbReference>
<feature type="domain" description="Poly-beta-hydroxybutyrate polymerase N-terminal" evidence="3">
    <location>
        <begin position="98"/>
        <end position="266"/>
    </location>
</feature>
<keyword evidence="5" id="KW-0378">Hydrolase</keyword>
<keyword evidence="2" id="KW-0012">Acyltransferase</keyword>
<reference evidence="5 6" key="1">
    <citation type="journal article" date="2019" name="Int. J. Syst. Evol. Microbiol.">
        <title>The Global Catalogue of Microorganisms (GCM) 10K type strain sequencing project: providing services to taxonomists for standard genome sequencing and annotation.</title>
        <authorList>
            <consortium name="The Broad Institute Genomics Platform"/>
            <consortium name="The Broad Institute Genome Sequencing Center for Infectious Disease"/>
            <person name="Wu L."/>
            <person name="Ma J."/>
        </authorList>
    </citation>
    <scope>NUCLEOTIDE SEQUENCE [LARGE SCALE GENOMIC DNA]</scope>
    <source>
        <strain evidence="5 6">JCM 15503</strain>
    </source>
</reference>
<dbReference type="Gene3D" id="3.40.50.1820">
    <property type="entry name" value="alpha/beta hydrolase"/>
    <property type="match status" value="1"/>
</dbReference>
<evidence type="ECO:0000313" key="5">
    <source>
        <dbReference type="EMBL" id="GAA0744449.1"/>
    </source>
</evidence>
<dbReference type="PANTHER" id="PTHR36837">
    <property type="entry name" value="POLY(3-HYDROXYALKANOATE) POLYMERASE SUBUNIT PHAC"/>
    <property type="match status" value="1"/>
</dbReference>
<feature type="domain" description="Poly-beta-hydroxybutyrate polymerase N-terminal" evidence="4">
    <location>
        <begin position="16"/>
        <end position="56"/>
    </location>
</feature>
<gene>
    <name evidence="5" type="ORF">GCM10009107_09980</name>
</gene>
<proteinExistence type="predicted"/>
<dbReference type="Pfam" id="PF07167">
    <property type="entry name" value="PhaC_N"/>
    <property type="match status" value="1"/>
</dbReference>
<evidence type="ECO:0000259" key="4">
    <source>
        <dbReference type="Pfam" id="PF12551"/>
    </source>
</evidence>
<evidence type="ECO:0000256" key="2">
    <source>
        <dbReference type="ARBA" id="ARBA00023315"/>
    </source>
</evidence>
<organism evidence="5 6">
    <name type="scientific">Ideonella azotifigens</name>
    <dbReference type="NCBI Taxonomy" id="513160"/>
    <lineage>
        <taxon>Bacteria</taxon>
        <taxon>Pseudomonadati</taxon>
        <taxon>Pseudomonadota</taxon>
        <taxon>Betaproteobacteria</taxon>
        <taxon>Burkholderiales</taxon>
        <taxon>Sphaerotilaceae</taxon>
        <taxon>Ideonella</taxon>
    </lineage>
</organism>
<sequence length="586" mass="64032">MPTPAPLARPELPSLAERIDPLVHAALARGSASLSLASPLLAWLDWSLHLAASPGKRADLGSLAWQQAQQWTHYALACGAAAGRAPAEGCCVAPPAHDRRFEAPEWQRWPFNLMHQSFLLTEQWWAAATQGVWGVEKHHQDLVAFGARQLLDLASPGNQLLTNPVVLERTQAQLGANLARGFLNAVEDLQREAVHAPPAGTEPFQVGRNLAVTPGKVVLKNRLMELIQYAPSTPTVHPEPVLIVPAWIMKYYILDLSPHNSLIKFLVDQGRTVFCISWKNPQAEDRELGMDDYLSLGVAAALAAVRDIVPKQPVHAVGYCLGGTLLSMAAAALARTEPEALASMTLFAAQTDFHEPGELGLFIDENQVSLLEAQMARTGYLKASQMAGAFQMLRSNDLLWSRLINEYLLGQRATMNDLMAWNADATRMPARMHSQYLRQLFLKNDLAEGRFMVDGHPVSLADLRLPVFMVGTLTDHVAPWRSVYKLHHLCPAEITFALTSGGHNAGIVNPPGAGHRRHQLLTRPAEGPSLTADDWLAAAPQHEGSWWPAWQAWLAAHSGAPVKPPHMGGRHKGALADAPGSYVMVR</sequence>
<dbReference type="PANTHER" id="PTHR36837:SF5">
    <property type="entry name" value="POLY-3-HYDROXYBUTYRATE SYNTHASE"/>
    <property type="match status" value="1"/>
</dbReference>
<dbReference type="Proteomes" id="UP001500279">
    <property type="component" value="Unassembled WGS sequence"/>
</dbReference>
<dbReference type="InterPro" id="IPR051321">
    <property type="entry name" value="PHA/PHB_synthase"/>
</dbReference>
<keyword evidence="6" id="KW-1185">Reference proteome</keyword>